<reference evidence="3" key="1">
    <citation type="submission" date="2021-02" db="EMBL/GenBank/DDBJ databases">
        <authorList>
            <person name="Nowell W R."/>
        </authorList>
    </citation>
    <scope>NUCLEOTIDE SEQUENCE</scope>
</reference>
<feature type="non-terminal residue" evidence="3">
    <location>
        <position position="63"/>
    </location>
</feature>
<dbReference type="PANTHER" id="PTHR22838">
    <property type="entry name" value="WD REPEAT PROTEIN 26-RELATED"/>
    <property type="match status" value="1"/>
</dbReference>
<dbReference type="Gene3D" id="2.130.10.10">
    <property type="entry name" value="YVTN repeat-like/Quinoprotein amine dehydrogenase"/>
    <property type="match status" value="1"/>
</dbReference>
<accession>A0A8S2X9F9</accession>
<dbReference type="AlphaFoldDB" id="A0A8S2X9F9"/>
<organism evidence="3 4">
    <name type="scientific">Rotaria magnacalcarata</name>
    <dbReference type="NCBI Taxonomy" id="392030"/>
    <lineage>
        <taxon>Eukaryota</taxon>
        <taxon>Metazoa</taxon>
        <taxon>Spiralia</taxon>
        <taxon>Gnathifera</taxon>
        <taxon>Rotifera</taxon>
        <taxon>Eurotatoria</taxon>
        <taxon>Bdelloidea</taxon>
        <taxon>Philodinida</taxon>
        <taxon>Philodinidae</taxon>
        <taxon>Rotaria</taxon>
    </lineage>
</organism>
<name>A0A8S2X9F9_9BILA</name>
<evidence type="ECO:0000256" key="1">
    <source>
        <dbReference type="ARBA" id="ARBA00022574"/>
    </source>
</evidence>
<evidence type="ECO:0000313" key="3">
    <source>
        <dbReference type="EMBL" id="CAF4481157.1"/>
    </source>
</evidence>
<keyword evidence="2" id="KW-0677">Repeat</keyword>
<comment type="caution">
    <text evidence="3">The sequence shown here is derived from an EMBL/GenBank/DDBJ whole genome shotgun (WGS) entry which is preliminary data.</text>
</comment>
<keyword evidence="1" id="KW-0853">WD repeat</keyword>
<evidence type="ECO:0000313" key="4">
    <source>
        <dbReference type="Proteomes" id="UP000681720"/>
    </source>
</evidence>
<evidence type="ECO:0000256" key="2">
    <source>
        <dbReference type="ARBA" id="ARBA00022737"/>
    </source>
</evidence>
<sequence length="63" mass="7132">EDHPIMSFTISKDGRSALLNIATQGVHLWDLHDRQLLRKYQGVTQGHYVNHATFGGPNEEFIA</sequence>
<gene>
    <name evidence="3" type="ORF">GIL414_LOCUS33811</name>
</gene>
<protein>
    <submittedName>
        <fullName evidence="3">Uncharacterized protein</fullName>
    </submittedName>
</protein>
<proteinExistence type="predicted"/>
<dbReference type="GO" id="GO:0043161">
    <property type="term" value="P:proteasome-mediated ubiquitin-dependent protein catabolic process"/>
    <property type="evidence" value="ECO:0007669"/>
    <property type="project" value="TreeGrafter"/>
</dbReference>
<dbReference type="InterPro" id="IPR051350">
    <property type="entry name" value="WD_repeat-ST_regulator"/>
</dbReference>
<dbReference type="Proteomes" id="UP000681720">
    <property type="component" value="Unassembled WGS sequence"/>
</dbReference>
<dbReference type="EMBL" id="CAJOBJ010076261">
    <property type="protein sequence ID" value="CAF4481157.1"/>
    <property type="molecule type" value="Genomic_DNA"/>
</dbReference>
<dbReference type="InterPro" id="IPR015943">
    <property type="entry name" value="WD40/YVTN_repeat-like_dom_sf"/>
</dbReference>
<dbReference type="PANTHER" id="PTHR22838:SF0">
    <property type="entry name" value="WD REPEAT-CONTAINING PROTEIN 26"/>
    <property type="match status" value="1"/>
</dbReference>
<feature type="non-terminal residue" evidence="3">
    <location>
        <position position="1"/>
    </location>
</feature>
<dbReference type="GO" id="GO:0034657">
    <property type="term" value="C:GID complex"/>
    <property type="evidence" value="ECO:0007669"/>
    <property type="project" value="TreeGrafter"/>
</dbReference>